<dbReference type="PANTHER" id="PTHR46623:SF6">
    <property type="entry name" value="ALPHA_BETA-HYDROLASES SUPERFAMILY PROTEIN"/>
    <property type="match status" value="1"/>
</dbReference>
<evidence type="ECO:0000313" key="4">
    <source>
        <dbReference type="Proteomes" id="UP000018291"/>
    </source>
</evidence>
<dbReference type="eggNOG" id="COG0412">
    <property type="taxonomic scope" value="Bacteria"/>
</dbReference>
<reference evidence="3 4" key="1">
    <citation type="journal article" date="2013" name="ISME J.">
        <title>Metabolic model for the filamentous 'Candidatus Microthrix parvicella' based on genomic and metagenomic analyses.</title>
        <authorList>
            <person name="Jon McIlroy S."/>
            <person name="Kristiansen R."/>
            <person name="Albertsen M."/>
            <person name="Michael Karst S."/>
            <person name="Rossetti S."/>
            <person name="Lund Nielsen J."/>
            <person name="Tandoi V."/>
            <person name="James Seviour R."/>
            <person name="Nielsen P.H."/>
        </authorList>
    </citation>
    <scope>NUCLEOTIDE SEQUENCE [LARGE SCALE GENOMIC DNA]</scope>
    <source>
        <strain evidence="3 4">RN1</strain>
    </source>
</reference>
<dbReference type="STRING" id="1229780.BN381_150083"/>
<dbReference type="InterPro" id="IPR002925">
    <property type="entry name" value="Dienelactn_hydro"/>
</dbReference>
<dbReference type="GO" id="GO:0008806">
    <property type="term" value="F:carboxymethylenebutenolidase activity"/>
    <property type="evidence" value="ECO:0007669"/>
    <property type="project" value="UniProtKB-EC"/>
</dbReference>
<dbReference type="Pfam" id="PF01738">
    <property type="entry name" value="DLH"/>
    <property type="match status" value="1"/>
</dbReference>
<sequence length="227" mass="24481">MRITLPTGTPAEIARPDGDVTPTRGLVMMSDIHGLRPLFDEHAQRVADAEGWVVVVPEMWPGREQLNVTKRLASVNELRDDDKLADLLAAAAATDCETVGVMGFCMGGMYAMKASSSGRFDAAVSFYGMIRMPRAWRAPHQADAIDSVTAPGACPVLALCGTNDKWLPHAELDELAEVACVVRYPGADHAFAQDPDGAHYRAEDAADAWARALTFLRSRGKSTEVIA</sequence>
<feature type="domain" description="Dienelactone hydrolase" evidence="2">
    <location>
        <begin position="13"/>
        <end position="217"/>
    </location>
</feature>
<protein>
    <submittedName>
        <fullName evidence="3">Putative Carboxymethylenebutenolidase</fullName>
        <ecNumber evidence="3">3.1.1.45</ecNumber>
    </submittedName>
</protein>
<gene>
    <name evidence="3" type="ORF">BN381_150083</name>
</gene>
<dbReference type="Gene3D" id="3.40.50.1820">
    <property type="entry name" value="alpha/beta hydrolase"/>
    <property type="match status" value="1"/>
</dbReference>
<feature type="region of interest" description="Disordered" evidence="1">
    <location>
        <begin position="1"/>
        <end position="20"/>
    </location>
</feature>
<dbReference type="RefSeq" id="WP_012224909.1">
    <property type="nucleotide sequence ID" value="NZ_HG422565.1"/>
</dbReference>
<dbReference type="Proteomes" id="UP000018291">
    <property type="component" value="Unassembled WGS sequence"/>
</dbReference>
<dbReference type="EC" id="3.1.1.45" evidence="3"/>
<organism evidence="3 4">
    <name type="scientific">Candidatus Neomicrothrix parvicella RN1</name>
    <dbReference type="NCBI Taxonomy" id="1229780"/>
    <lineage>
        <taxon>Bacteria</taxon>
        <taxon>Bacillati</taxon>
        <taxon>Actinomycetota</taxon>
        <taxon>Acidimicrobiia</taxon>
        <taxon>Acidimicrobiales</taxon>
        <taxon>Microthrixaceae</taxon>
        <taxon>Candidatus Neomicrothrix</taxon>
    </lineage>
</organism>
<dbReference type="OrthoDB" id="9787933at2"/>
<dbReference type="AlphaFoldDB" id="R4YXN1"/>
<dbReference type="SUPFAM" id="SSF53474">
    <property type="entry name" value="alpha/beta-Hydrolases"/>
    <property type="match status" value="1"/>
</dbReference>
<keyword evidence="4" id="KW-1185">Reference proteome</keyword>
<dbReference type="InterPro" id="IPR051049">
    <property type="entry name" value="Dienelactone_hydrolase-like"/>
</dbReference>
<dbReference type="EMBL" id="CANL01000007">
    <property type="protein sequence ID" value="CCM62970.1"/>
    <property type="molecule type" value="Genomic_DNA"/>
</dbReference>
<name>R4YXN1_9ACTN</name>
<dbReference type="InterPro" id="IPR029058">
    <property type="entry name" value="AB_hydrolase_fold"/>
</dbReference>
<evidence type="ECO:0000313" key="3">
    <source>
        <dbReference type="EMBL" id="CCM62970.1"/>
    </source>
</evidence>
<comment type="caution">
    <text evidence="3">The sequence shown here is derived from an EMBL/GenBank/DDBJ whole genome shotgun (WGS) entry which is preliminary data.</text>
</comment>
<keyword evidence="3" id="KW-0378">Hydrolase</keyword>
<proteinExistence type="predicted"/>
<dbReference type="PANTHER" id="PTHR46623">
    <property type="entry name" value="CARBOXYMETHYLENEBUTENOLIDASE-RELATED"/>
    <property type="match status" value="1"/>
</dbReference>
<evidence type="ECO:0000259" key="2">
    <source>
        <dbReference type="Pfam" id="PF01738"/>
    </source>
</evidence>
<evidence type="ECO:0000256" key="1">
    <source>
        <dbReference type="SAM" id="MobiDB-lite"/>
    </source>
</evidence>
<accession>R4YXN1</accession>
<dbReference type="HOGENOM" id="CLU_054590_7_1_11"/>